<dbReference type="Pfam" id="PF18912">
    <property type="entry name" value="DZR_2"/>
    <property type="match status" value="1"/>
</dbReference>
<dbReference type="CDD" id="cd06223">
    <property type="entry name" value="PRTases_typeI"/>
    <property type="match status" value="1"/>
</dbReference>
<evidence type="ECO:0000313" key="4">
    <source>
        <dbReference type="EMBL" id="ACM49832.1"/>
    </source>
</evidence>
<sequence>MRRYITGSLTGFLLLLRAVVSKICDALFPDICANCRTIIPRGKVVCDACTRAIRFLWEDFCVVCGAVAQRHTNTCAGCAARPTHISAINSVFVYDECSKNMVLRLKFGDDLFHVRAYARWMCERGKAVLEGADILVPVPMHRVRLMHRKYNQAALLAQAVGKLRKIPTEVLLLKKSKDTPPQHGLAATARRKNVCASFTVADTDKVRGKVIVLIDDVITTGATIAACASALADTGAREIRAVTLCRTLL</sequence>
<evidence type="ECO:0000259" key="2">
    <source>
        <dbReference type="Pfam" id="PF00156"/>
    </source>
</evidence>
<protein>
    <submittedName>
        <fullName evidence="4">Competence protein F (ComF)</fullName>
    </submittedName>
</protein>
<dbReference type="HOGENOM" id="CLU_054549_1_1_5"/>
<evidence type="ECO:0000313" key="5">
    <source>
        <dbReference type="Proteomes" id="UP000007307"/>
    </source>
</evidence>
<feature type="domain" description="Double zinc ribbon" evidence="3">
    <location>
        <begin position="24"/>
        <end position="78"/>
    </location>
</feature>
<dbReference type="Pfam" id="PF00156">
    <property type="entry name" value="Pribosyltran"/>
    <property type="match status" value="1"/>
</dbReference>
<keyword evidence="5" id="KW-1185">Reference proteome</keyword>
<dbReference type="STRING" id="320483.AMF_1020"/>
<organism evidence="4 5">
    <name type="scientific">Anaplasma marginale (strain Florida)</name>
    <dbReference type="NCBI Taxonomy" id="320483"/>
    <lineage>
        <taxon>Bacteria</taxon>
        <taxon>Pseudomonadati</taxon>
        <taxon>Pseudomonadota</taxon>
        <taxon>Alphaproteobacteria</taxon>
        <taxon>Rickettsiales</taxon>
        <taxon>Anaplasmataceae</taxon>
        <taxon>Anaplasma</taxon>
    </lineage>
</organism>
<dbReference type="AlphaFoldDB" id="B9KHC8"/>
<evidence type="ECO:0000256" key="1">
    <source>
        <dbReference type="ARBA" id="ARBA00008007"/>
    </source>
</evidence>
<accession>B9KHC8</accession>
<dbReference type="InterPro" id="IPR029057">
    <property type="entry name" value="PRTase-like"/>
</dbReference>
<dbReference type="SUPFAM" id="SSF53271">
    <property type="entry name" value="PRTase-like"/>
    <property type="match status" value="1"/>
</dbReference>
<feature type="domain" description="Phosphoribosyltransferase" evidence="2">
    <location>
        <begin position="175"/>
        <end position="246"/>
    </location>
</feature>
<proteinExistence type="inferred from homology"/>
<dbReference type="KEGG" id="amf:AMF_1020"/>
<comment type="similarity">
    <text evidence="1">Belongs to the ComF/GntX family.</text>
</comment>
<gene>
    <name evidence="4" type="primary">comF</name>
    <name evidence="4" type="ordered locus">AMF_1020</name>
</gene>
<dbReference type="InterPro" id="IPR051910">
    <property type="entry name" value="ComF/GntX_DNA_util-trans"/>
</dbReference>
<dbReference type="InterPro" id="IPR000836">
    <property type="entry name" value="PRTase_dom"/>
</dbReference>
<reference evidence="4 5" key="1">
    <citation type="journal article" date="2009" name="BMC Genomics">
        <title>Conservation in the face of diversity: multistrain analysis of an intracellular bacterium.</title>
        <authorList>
            <person name="Dark M.J."/>
            <person name="Herndon D.R."/>
            <person name="Kappmeyer L.S."/>
            <person name="Gonzales M.P."/>
            <person name="Nordeen E."/>
            <person name="Palmer G.H."/>
            <person name="Knowles D.P. Jr."/>
            <person name="Brayton K.A."/>
        </authorList>
    </citation>
    <scope>NUCLEOTIDE SEQUENCE [LARGE SCALE GENOMIC DNA]</scope>
    <source>
        <strain evidence="4 5">Florida</strain>
    </source>
</reference>
<dbReference type="PANTHER" id="PTHR47505:SF1">
    <property type="entry name" value="DNA UTILIZATION PROTEIN YHGH"/>
    <property type="match status" value="1"/>
</dbReference>
<dbReference type="EMBL" id="CP001079">
    <property type="protein sequence ID" value="ACM49832.1"/>
    <property type="molecule type" value="Genomic_DNA"/>
</dbReference>
<evidence type="ECO:0000259" key="3">
    <source>
        <dbReference type="Pfam" id="PF18912"/>
    </source>
</evidence>
<dbReference type="Proteomes" id="UP000007307">
    <property type="component" value="Chromosome"/>
</dbReference>
<dbReference type="Gene3D" id="3.40.50.2020">
    <property type="match status" value="1"/>
</dbReference>
<dbReference type="eggNOG" id="COG1040">
    <property type="taxonomic scope" value="Bacteria"/>
</dbReference>
<name>B9KHC8_ANAMF</name>
<dbReference type="InterPro" id="IPR044005">
    <property type="entry name" value="DZR_2"/>
</dbReference>
<dbReference type="PANTHER" id="PTHR47505">
    <property type="entry name" value="DNA UTILIZATION PROTEIN YHGH"/>
    <property type="match status" value="1"/>
</dbReference>